<dbReference type="PROSITE" id="PS00687">
    <property type="entry name" value="ALDEHYDE_DEHYDR_GLU"/>
    <property type="match status" value="1"/>
</dbReference>
<evidence type="ECO:0000256" key="5">
    <source>
        <dbReference type="PIRNR" id="PIRNR036492"/>
    </source>
</evidence>
<dbReference type="GO" id="GO:0005737">
    <property type="term" value="C:cytoplasm"/>
    <property type="evidence" value="ECO:0007669"/>
    <property type="project" value="TreeGrafter"/>
</dbReference>
<dbReference type="GO" id="GO:0006081">
    <property type="term" value="P:aldehyde metabolic process"/>
    <property type="evidence" value="ECO:0007669"/>
    <property type="project" value="InterPro"/>
</dbReference>
<evidence type="ECO:0000313" key="11">
    <source>
        <dbReference type="Proteomes" id="UP000277580"/>
    </source>
</evidence>
<name>A0A3N4KVU1_9PEZI</name>
<keyword evidence="4" id="KW-0520">NAD</keyword>
<evidence type="ECO:0000256" key="2">
    <source>
        <dbReference type="ARBA" id="ARBA00022746"/>
    </source>
</evidence>
<organism evidence="10 11">
    <name type="scientific">Morchella conica CCBAS932</name>
    <dbReference type="NCBI Taxonomy" id="1392247"/>
    <lineage>
        <taxon>Eukaryota</taxon>
        <taxon>Fungi</taxon>
        <taxon>Dikarya</taxon>
        <taxon>Ascomycota</taxon>
        <taxon>Pezizomycotina</taxon>
        <taxon>Pezizomycetes</taxon>
        <taxon>Pezizales</taxon>
        <taxon>Morchellaceae</taxon>
        <taxon>Morchella</taxon>
    </lineage>
</organism>
<dbReference type="EMBL" id="ML119123">
    <property type="protein sequence ID" value="RPB13372.1"/>
    <property type="molecule type" value="Genomic_DNA"/>
</dbReference>
<dbReference type="Proteomes" id="UP000277580">
    <property type="component" value="Unassembled WGS sequence"/>
</dbReference>
<dbReference type="PIRSF" id="PIRSF036492">
    <property type="entry name" value="ALDH"/>
    <property type="match status" value="1"/>
</dbReference>
<dbReference type="InParanoid" id="A0A3N4KVU1"/>
<dbReference type="FunCoup" id="A0A3N4KVU1">
    <property type="interactions" value="430"/>
</dbReference>
<dbReference type="InterPro" id="IPR016163">
    <property type="entry name" value="Ald_DH_C"/>
</dbReference>
<dbReference type="GO" id="GO:0004029">
    <property type="term" value="F:aldehyde dehydrogenase (NAD+) activity"/>
    <property type="evidence" value="ECO:0007669"/>
    <property type="project" value="TreeGrafter"/>
</dbReference>
<evidence type="ECO:0000256" key="7">
    <source>
        <dbReference type="PROSITE-ProRule" id="PRU10007"/>
    </source>
</evidence>
<evidence type="ECO:0000256" key="4">
    <source>
        <dbReference type="ARBA" id="ARBA00023027"/>
    </source>
</evidence>
<sequence length="528" mass="57706">MASFTPTPVDSIASTVTRLDAAFGTLKSHPLSFRLEQLGRLYWGLRDNEQALYDALAADIGKPVFETFMTEFAWPLSDIVNVMENLKTWAADEPITDVPWTTKLVNRPVMRKDPMGTILIIGASNFPVQLTISPLVGAIAGGNAAVVKPSELTPRSSALIAKIVEDVLDSEFYAVVNGGVDVTTKLLELKFDKIVYTGSTYVGKIVATAAAKHLTPCILELGGLNPVFVTKSADVKTAAKRIAWGKVHNAGQICLGPDYVLIHPSLEREFVESFKNALKIYLPNGAQASPDYGKIVNDRNFNRIKKLLDNSSGTVLCGGSVDESTRFIEPTLVKVTNSSDSLLSEEIFGPVIPMMVVGKVDEMVLLAKRLGDTPLAMYIFSADKLEQEKILKSVRSGGVSINDVILHASNSYIPFGGVGESGHGKYRGRDTFDSFVHRRPILSQPLWVEGQLSIRYPPYTPKKLAAYKRFVAHPAVKFGRDGKHLPQSLWLWAFLLGSSNKKGGVFRYLLVVLAGVLWARKFLPGAKA</sequence>
<feature type="active site" evidence="6">
    <location>
        <position position="254"/>
    </location>
</feature>
<evidence type="ECO:0000256" key="3">
    <source>
        <dbReference type="ARBA" id="ARBA00023002"/>
    </source>
</evidence>
<accession>A0A3N4KVU1</accession>
<evidence type="ECO:0000256" key="1">
    <source>
        <dbReference type="ARBA" id="ARBA00009986"/>
    </source>
</evidence>
<dbReference type="InterPro" id="IPR016161">
    <property type="entry name" value="Ald_DH/histidinol_DH"/>
</dbReference>
<dbReference type="Gene3D" id="3.40.605.10">
    <property type="entry name" value="Aldehyde Dehydrogenase, Chain A, domain 1"/>
    <property type="match status" value="1"/>
</dbReference>
<feature type="domain" description="Aldehyde dehydrogenase" evidence="9">
    <location>
        <begin position="13"/>
        <end position="437"/>
    </location>
</feature>
<proteinExistence type="inferred from homology"/>
<dbReference type="InterPro" id="IPR016162">
    <property type="entry name" value="Ald_DH_N"/>
</dbReference>
<dbReference type="PROSITE" id="PS00070">
    <property type="entry name" value="ALDEHYDE_DEHYDR_CYS"/>
    <property type="match status" value="1"/>
</dbReference>
<dbReference type="InterPro" id="IPR012394">
    <property type="entry name" value="Aldehyde_DH_NAD(P)"/>
</dbReference>
<dbReference type="InterPro" id="IPR029510">
    <property type="entry name" value="Ald_DH_CS_GLU"/>
</dbReference>
<dbReference type="GO" id="GO:0016117">
    <property type="term" value="P:carotenoid biosynthetic process"/>
    <property type="evidence" value="ECO:0007669"/>
    <property type="project" value="UniProtKB-KW"/>
</dbReference>
<dbReference type="InterPro" id="IPR016160">
    <property type="entry name" value="Ald_DH_CS_CYS"/>
</dbReference>
<gene>
    <name evidence="10" type="ORF">P167DRAFT_535078</name>
</gene>
<dbReference type="AlphaFoldDB" id="A0A3N4KVU1"/>
<keyword evidence="2" id="KW-0125">Carotenoid biosynthesis</keyword>
<comment type="similarity">
    <text evidence="1 5 8">Belongs to the aldehyde dehydrogenase family.</text>
</comment>
<dbReference type="OrthoDB" id="440325at2759"/>
<evidence type="ECO:0000256" key="6">
    <source>
        <dbReference type="PIRSR" id="PIRSR036492-1"/>
    </source>
</evidence>
<feature type="active site" evidence="6 7">
    <location>
        <position position="220"/>
    </location>
</feature>
<dbReference type="STRING" id="1392247.A0A3N4KVU1"/>
<dbReference type="InterPro" id="IPR015590">
    <property type="entry name" value="Aldehyde_DH_dom"/>
</dbReference>
<dbReference type="Gene3D" id="3.40.309.10">
    <property type="entry name" value="Aldehyde Dehydrogenase, Chain A, domain 2"/>
    <property type="match status" value="1"/>
</dbReference>
<evidence type="ECO:0000313" key="10">
    <source>
        <dbReference type="EMBL" id="RPB13372.1"/>
    </source>
</evidence>
<dbReference type="FunFam" id="3.40.605.10:FF:000004">
    <property type="entry name" value="Aldehyde dehydrogenase"/>
    <property type="match status" value="1"/>
</dbReference>
<evidence type="ECO:0000256" key="8">
    <source>
        <dbReference type="RuleBase" id="RU003345"/>
    </source>
</evidence>
<dbReference type="PANTHER" id="PTHR43570">
    <property type="entry name" value="ALDEHYDE DEHYDROGENASE"/>
    <property type="match status" value="1"/>
</dbReference>
<evidence type="ECO:0000259" key="9">
    <source>
        <dbReference type="Pfam" id="PF00171"/>
    </source>
</evidence>
<protein>
    <recommendedName>
        <fullName evidence="5">Aldehyde dehydrogenase</fullName>
    </recommendedName>
</protein>
<dbReference type="FunFam" id="3.40.309.10:FF:000025">
    <property type="entry name" value="Aldehyde dehydrogenase"/>
    <property type="match status" value="1"/>
</dbReference>
<keyword evidence="11" id="KW-1185">Reference proteome</keyword>
<reference evidence="10 11" key="1">
    <citation type="journal article" date="2018" name="Nat. Ecol. Evol.">
        <title>Pezizomycetes genomes reveal the molecular basis of ectomycorrhizal truffle lifestyle.</title>
        <authorList>
            <person name="Murat C."/>
            <person name="Payen T."/>
            <person name="Noel B."/>
            <person name="Kuo A."/>
            <person name="Morin E."/>
            <person name="Chen J."/>
            <person name="Kohler A."/>
            <person name="Krizsan K."/>
            <person name="Balestrini R."/>
            <person name="Da Silva C."/>
            <person name="Montanini B."/>
            <person name="Hainaut M."/>
            <person name="Levati E."/>
            <person name="Barry K.W."/>
            <person name="Belfiori B."/>
            <person name="Cichocki N."/>
            <person name="Clum A."/>
            <person name="Dockter R.B."/>
            <person name="Fauchery L."/>
            <person name="Guy J."/>
            <person name="Iotti M."/>
            <person name="Le Tacon F."/>
            <person name="Lindquist E.A."/>
            <person name="Lipzen A."/>
            <person name="Malagnac F."/>
            <person name="Mello A."/>
            <person name="Molinier V."/>
            <person name="Miyauchi S."/>
            <person name="Poulain J."/>
            <person name="Riccioni C."/>
            <person name="Rubini A."/>
            <person name="Sitrit Y."/>
            <person name="Splivallo R."/>
            <person name="Traeger S."/>
            <person name="Wang M."/>
            <person name="Zifcakova L."/>
            <person name="Wipf D."/>
            <person name="Zambonelli A."/>
            <person name="Paolocci F."/>
            <person name="Nowrousian M."/>
            <person name="Ottonello S."/>
            <person name="Baldrian P."/>
            <person name="Spatafora J.W."/>
            <person name="Henrissat B."/>
            <person name="Nagy L.G."/>
            <person name="Aury J.M."/>
            <person name="Wincker P."/>
            <person name="Grigoriev I.V."/>
            <person name="Bonfante P."/>
            <person name="Martin F.M."/>
        </authorList>
    </citation>
    <scope>NUCLEOTIDE SEQUENCE [LARGE SCALE GENOMIC DNA]</scope>
    <source>
        <strain evidence="10 11">CCBAS932</strain>
    </source>
</reference>
<dbReference type="PANTHER" id="PTHR43570:SF11">
    <property type="entry name" value="ALDEHYDE DEHYDROGENASE"/>
    <property type="match status" value="1"/>
</dbReference>
<dbReference type="SUPFAM" id="SSF53720">
    <property type="entry name" value="ALDH-like"/>
    <property type="match status" value="1"/>
</dbReference>
<dbReference type="Pfam" id="PF00171">
    <property type="entry name" value="Aldedh"/>
    <property type="match status" value="1"/>
</dbReference>
<keyword evidence="3 5" id="KW-0560">Oxidoreductase</keyword>